<evidence type="ECO:0000256" key="1">
    <source>
        <dbReference type="SAM" id="MobiDB-lite"/>
    </source>
</evidence>
<feature type="compositionally biased region" description="Low complexity" evidence="1">
    <location>
        <begin position="1"/>
        <end position="12"/>
    </location>
</feature>
<dbReference type="InterPro" id="IPR011009">
    <property type="entry name" value="Kinase-like_dom_sf"/>
</dbReference>
<sequence>MSDDSLSTMSDDGTVNPPPMQPPIILFMETSNDGSSESLYRFVIGGQIKEITISPGTFDSETLKSPIQFLPRLPDSERWTFAHISRDKTSGDLNTFISSRERPPIRNQWHHTLVDYHDLETGEWLYERTFEVVSHSGILPGGNMVAKIARSESEMPLNKRETRAYQLLKDSRLTLRFLGHIHKNGRIIGFLIEKLEGRCASSDDLAICKAALERVHGLGLLHGNVNRYNFLITDQGVKLLNFELSEEITCSRSMYDEVTRFYAEFDVE</sequence>
<reference evidence="2 3" key="1">
    <citation type="journal article" date="2018" name="PLoS Pathog.">
        <title>Evolution of structural diversity of trichothecenes, a family of toxins produced by plant pathogenic and entomopathogenic fungi.</title>
        <authorList>
            <person name="Proctor R.H."/>
            <person name="McCormick S.P."/>
            <person name="Kim H.S."/>
            <person name="Cardoza R.E."/>
            <person name="Stanley A.M."/>
            <person name="Lindo L."/>
            <person name="Kelly A."/>
            <person name="Brown D.W."/>
            <person name="Lee T."/>
            <person name="Vaughan M.M."/>
            <person name="Alexander N.J."/>
            <person name="Busman M."/>
            <person name="Gutierrez S."/>
        </authorList>
    </citation>
    <scope>NUCLEOTIDE SEQUENCE [LARGE SCALE GENOMIC DNA]</scope>
    <source>
        <strain evidence="2 3">NRRL 3299</strain>
    </source>
</reference>
<dbReference type="AlphaFoldDB" id="A0A395STE2"/>
<organism evidence="2 3">
    <name type="scientific">Fusarium sporotrichioides</name>
    <dbReference type="NCBI Taxonomy" id="5514"/>
    <lineage>
        <taxon>Eukaryota</taxon>
        <taxon>Fungi</taxon>
        <taxon>Dikarya</taxon>
        <taxon>Ascomycota</taxon>
        <taxon>Pezizomycotina</taxon>
        <taxon>Sordariomycetes</taxon>
        <taxon>Hypocreomycetidae</taxon>
        <taxon>Hypocreales</taxon>
        <taxon>Nectriaceae</taxon>
        <taxon>Fusarium</taxon>
    </lineage>
</organism>
<dbReference type="EMBL" id="PXOF01000013">
    <property type="protein sequence ID" value="RGP75760.1"/>
    <property type="molecule type" value="Genomic_DNA"/>
</dbReference>
<comment type="caution">
    <text evidence="2">The sequence shown here is derived from an EMBL/GenBank/DDBJ whole genome shotgun (WGS) entry which is preliminary data.</text>
</comment>
<feature type="region of interest" description="Disordered" evidence="1">
    <location>
        <begin position="1"/>
        <end position="23"/>
    </location>
</feature>
<accession>A0A395STE2</accession>
<gene>
    <name evidence="2" type="ORF">FSPOR_558</name>
</gene>
<protein>
    <submittedName>
        <fullName evidence="2">Alpha-galactosidase a</fullName>
    </submittedName>
</protein>
<evidence type="ECO:0000313" key="2">
    <source>
        <dbReference type="EMBL" id="RGP75760.1"/>
    </source>
</evidence>
<dbReference type="Proteomes" id="UP000266152">
    <property type="component" value="Unassembled WGS sequence"/>
</dbReference>
<dbReference type="SUPFAM" id="SSF56112">
    <property type="entry name" value="Protein kinase-like (PK-like)"/>
    <property type="match status" value="1"/>
</dbReference>
<proteinExistence type="predicted"/>
<name>A0A395STE2_FUSSP</name>
<evidence type="ECO:0000313" key="3">
    <source>
        <dbReference type="Proteomes" id="UP000266152"/>
    </source>
</evidence>
<dbReference type="STRING" id="5514.A0A395STE2"/>
<keyword evidence="3" id="KW-1185">Reference proteome</keyword>